<dbReference type="InterPro" id="IPR036388">
    <property type="entry name" value="WH-like_DNA-bd_sf"/>
</dbReference>
<dbReference type="NCBIfam" id="TIGR02937">
    <property type="entry name" value="sigma70-ECF"/>
    <property type="match status" value="1"/>
</dbReference>
<dbReference type="InterPro" id="IPR009042">
    <property type="entry name" value="RNA_pol_sigma70_r1_2"/>
</dbReference>
<dbReference type="PANTHER" id="PTHR30603:SF47">
    <property type="entry name" value="RNA POLYMERASE SIGMA FACTOR SIGD, CHLOROPLASTIC"/>
    <property type="match status" value="1"/>
</dbReference>
<evidence type="ECO:0000313" key="7">
    <source>
        <dbReference type="Proteomes" id="UP000192343"/>
    </source>
</evidence>
<dbReference type="GO" id="GO:0016987">
    <property type="term" value="F:sigma factor activity"/>
    <property type="evidence" value="ECO:0007669"/>
    <property type="project" value="UniProtKB-KW"/>
</dbReference>
<evidence type="ECO:0000256" key="3">
    <source>
        <dbReference type="ARBA" id="ARBA00023125"/>
    </source>
</evidence>
<dbReference type="Pfam" id="PF04542">
    <property type="entry name" value="Sigma70_r2"/>
    <property type="match status" value="1"/>
</dbReference>
<dbReference type="InterPro" id="IPR050239">
    <property type="entry name" value="Sigma-70_RNA_pol_init_factors"/>
</dbReference>
<dbReference type="GO" id="GO:0006352">
    <property type="term" value="P:DNA-templated transcription initiation"/>
    <property type="evidence" value="ECO:0007669"/>
    <property type="project" value="InterPro"/>
</dbReference>
<name>A0A1Y1RWW9_9SPIO</name>
<evidence type="ECO:0000313" key="6">
    <source>
        <dbReference type="EMBL" id="ORC34723.1"/>
    </source>
</evidence>
<keyword evidence="3" id="KW-0238">DNA-binding</keyword>
<dbReference type="CDD" id="cd06171">
    <property type="entry name" value="Sigma70_r4"/>
    <property type="match status" value="1"/>
</dbReference>
<dbReference type="Gene3D" id="1.10.10.10">
    <property type="entry name" value="Winged helix-like DNA-binding domain superfamily/Winged helix DNA-binding domain"/>
    <property type="match status" value="2"/>
</dbReference>
<proteinExistence type="predicted"/>
<dbReference type="InterPro" id="IPR007627">
    <property type="entry name" value="RNA_pol_sigma70_r2"/>
</dbReference>
<dbReference type="InterPro" id="IPR014284">
    <property type="entry name" value="RNA_pol_sigma-70_dom"/>
</dbReference>
<keyword evidence="2" id="KW-0731">Sigma factor</keyword>
<evidence type="ECO:0000256" key="4">
    <source>
        <dbReference type="ARBA" id="ARBA00023163"/>
    </source>
</evidence>
<keyword evidence="1" id="KW-0805">Transcription regulation</keyword>
<dbReference type="PANTHER" id="PTHR30603">
    <property type="entry name" value="RNA POLYMERASE SIGMA FACTOR RPO"/>
    <property type="match status" value="1"/>
</dbReference>
<dbReference type="Pfam" id="PF04539">
    <property type="entry name" value="Sigma70_r3"/>
    <property type="match status" value="1"/>
</dbReference>
<organism evidence="6 7">
    <name type="scientific">Marispirochaeta aestuarii</name>
    <dbReference type="NCBI Taxonomy" id="1963862"/>
    <lineage>
        <taxon>Bacteria</taxon>
        <taxon>Pseudomonadati</taxon>
        <taxon>Spirochaetota</taxon>
        <taxon>Spirochaetia</taxon>
        <taxon>Spirochaetales</taxon>
        <taxon>Spirochaetaceae</taxon>
        <taxon>Marispirochaeta</taxon>
    </lineage>
</organism>
<dbReference type="InterPro" id="IPR000943">
    <property type="entry name" value="RNA_pol_sigma70"/>
</dbReference>
<sequence length="321" mass="36549">MNTAQVSRIENDDYYGIDSDPLALYLRQIAGYRLLSKAEELKLGKDIVELRGQIKSLDNDLSRGTIDSADYRALRNSLEAELGLLKNRMITSNLRLVVSIAKRYQHRGLSLLDLIDEGNIGLIEAVERFDYTRGCKFSTYGTWWIQQAIIKAVADKGRTIRIPVHVLNSIRKCFSVSKYLTQELGRDPQLQELADYMDVPEEKVKQFMEYTVDTASLDTTVDDDNATSLSDLVRGDEYAEPFESVFSNSLRDILDRVLDQLSSRERRILELRFGLGSQAPLTLEEIGSRMGITRERVRQIQNKAIETLGTFSAIQELREVL</sequence>
<gene>
    <name evidence="6" type="ORF">B4O97_12150</name>
</gene>
<dbReference type="Pfam" id="PF00140">
    <property type="entry name" value="Sigma70_r1_2"/>
    <property type="match status" value="1"/>
</dbReference>
<evidence type="ECO:0000256" key="2">
    <source>
        <dbReference type="ARBA" id="ARBA00023082"/>
    </source>
</evidence>
<keyword evidence="7" id="KW-1185">Reference proteome</keyword>
<dbReference type="GO" id="GO:0003677">
    <property type="term" value="F:DNA binding"/>
    <property type="evidence" value="ECO:0007669"/>
    <property type="project" value="UniProtKB-KW"/>
</dbReference>
<dbReference type="AlphaFoldDB" id="A0A1Y1RWW9"/>
<dbReference type="EMBL" id="MWQY01000012">
    <property type="protein sequence ID" value="ORC34723.1"/>
    <property type="molecule type" value="Genomic_DNA"/>
</dbReference>
<protein>
    <submittedName>
        <fullName evidence="6">RNA polymerase subunit sigma-70</fullName>
    </submittedName>
</protein>
<dbReference type="Proteomes" id="UP000192343">
    <property type="component" value="Unassembled WGS sequence"/>
</dbReference>
<reference evidence="6 7" key="1">
    <citation type="submission" date="2017-03" db="EMBL/GenBank/DDBJ databases">
        <title>Draft Genome sequence of Marispirochaeta sp. strain JC444.</title>
        <authorList>
            <person name="Shivani Y."/>
            <person name="Subhash Y."/>
            <person name="Sasikala C."/>
            <person name="Ramana C."/>
        </authorList>
    </citation>
    <scope>NUCLEOTIDE SEQUENCE [LARGE SCALE GENOMIC DNA]</scope>
    <source>
        <strain evidence="6 7">JC444</strain>
    </source>
</reference>
<dbReference type="SUPFAM" id="SSF88659">
    <property type="entry name" value="Sigma3 and sigma4 domains of RNA polymerase sigma factors"/>
    <property type="match status" value="2"/>
</dbReference>
<dbReference type="PRINTS" id="PR00046">
    <property type="entry name" value="SIGMA70FCT"/>
</dbReference>
<evidence type="ECO:0000259" key="5">
    <source>
        <dbReference type="PROSITE" id="PS00716"/>
    </source>
</evidence>
<dbReference type="InterPro" id="IPR013325">
    <property type="entry name" value="RNA_pol_sigma_r2"/>
</dbReference>
<dbReference type="OrthoDB" id="9809557at2"/>
<evidence type="ECO:0000256" key="1">
    <source>
        <dbReference type="ARBA" id="ARBA00023015"/>
    </source>
</evidence>
<dbReference type="Pfam" id="PF04545">
    <property type="entry name" value="Sigma70_r4"/>
    <property type="match status" value="1"/>
</dbReference>
<dbReference type="InterPro" id="IPR007624">
    <property type="entry name" value="RNA_pol_sigma70_r3"/>
</dbReference>
<feature type="domain" description="RNA polymerase sigma-70" evidence="5">
    <location>
        <begin position="282"/>
        <end position="308"/>
    </location>
</feature>
<dbReference type="STRING" id="1963862.B4O97_12150"/>
<dbReference type="SUPFAM" id="SSF88946">
    <property type="entry name" value="Sigma2 domain of RNA polymerase sigma factors"/>
    <property type="match status" value="1"/>
</dbReference>
<comment type="caution">
    <text evidence="6">The sequence shown here is derived from an EMBL/GenBank/DDBJ whole genome shotgun (WGS) entry which is preliminary data.</text>
</comment>
<dbReference type="InterPro" id="IPR013324">
    <property type="entry name" value="RNA_pol_sigma_r3/r4-like"/>
</dbReference>
<accession>A0A1Y1RWW9</accession>
<dbReference type="Gene3D" id="1.10.601.10">
    <property type="entry name" value="RNA Polymerase Primary Sigma Factor"/>
    <property type="match status" value="1"/>
</dbReference>
<keyword evidence="4" id="KW-0804">Transcription</keyword>
<dbReference type="InterPro" id="IPR007630">
    <property type="entry name" value="RNA_pol_sigma70_r4"/>
</dbReference>
<dbReference type="PROSITE" id="PS00716">
    <property type="entry name" value="SIGMA70_2"/>
    <property type="match status" value="1"/>
</dbReference>